<feature type="transmembrane region" description="Helical" evidence="1">
    <location>
        <begin position="156"/>
        <end position="175"/>
    </location>
</feature>
<feature type="transmembrane region" description="Helical" evidence="1">
    <location>
        <begin position="230"/>
        <end position="247"/>
    </location>
</feature>
<feature type="transmembrane region" description="Helical" evidence="1">
    <location>
        <begin position="336"/>
        <end position="360"/>
    </location>
</feature>
<feature type="transmembrane region" description="Helical" evidence="1">
    <location>
        <begin position="286"/>
        <end position="306"/>
    </location>
</feature>
<keyword evidence="1" id="KW-0812">Transmembrane</keyword>
<proteinExistence type="predicted"/>
<feature type="transmembrane region" description="Helical" evidence="1">
    <location>
        <begin position="415"/>
        <end position="443"/>
    </location>
</feature>
<reference evidence="2 3" key="1">
    <citation type="submission" date="2023-07" db="EMBL/GenBank/DDBJ databases">
        <title>Sequencing the genomes of 1000 actinobacteria strains.</title>
        <authorList>
            <person name="Klenk H.-P."/>
        </authorList>
    </citation>
    <scope>NUCLEOTIDE SEQUENCE [LARGE SCALE GENOMIC DNA]</scope>
    <source>
        <strain evidence="2 3">DSM 44388</strain>
    </source>
</reference>
<dbReference type="RefSeq" id="WP_307240960.1">
    <property type="nucleotide sequence ID" value="NZ_JAUSQZ010000001.1"/>
</dbReference>
<name>A0ABT9P0U0_9ACTN</name>
<keyword evidence="1" id="KW-1133">Transmembrane helix</keyword>
<feature type="transmembrane region" description="Helical" evidence="1">
    <location>
        <begin position="498"/>
        <end position="516"/>
    </location>
</feature>
<evidence type="ECO:0000313" key="3">
    <source>
        <dbReference type="Proteomes" id="UP001235712"/>
    </source>
</evidence>
<feature type="transmembrane region" description="Helical" evidence="1">
    <location>
        <begin position="187"/>
        <end position="210"/>
    </location>
</feature>
<organism evidence="2 3">
    <name type="scientific">Kineosporia succinea</name>
    <dbReference type="NCBI Taxonomy" id="84632"/>
    <lineage>
        <taxon>Bacteria</taxon>
        <taxon>Bacillati</taxon>
        <taxon>Actinomycetota</taxon>
        <taxon>Actinomycetes</taxon>
        <taxon>Kineosporiales</taxon>
        <taxon>Kineosporiaceae</taxon>
        <taxon>Kineosporia</taxon>
    </lineage>
</organism>
<feature type="transmembrane region" description="Helical" evidence="1">
    <location>
        <begin position="381"/>
        <end position="403"/>
    </location>
</feature>
<feature type="transmembrane region" description="Helical" evidence="1">
    <location>
        <begin position="119"/>
        <end position="144"/>
    </location>
</feature>
<feature type="transmembrane region" description="Helical" evidence="1">
    <location>
        <begin position="450"/>
        <end position="470"/>
    </location>
</feature>
<evidence type="ECO:0000313" key="2">
    <source>
        <dbReference type="EMBL" id="MDP9826297.1"/>
    </source>
</evidence>
<evidence type="ECO:0000256" key="1">
    <source>
        <dbReference type="SAM" id="Phobius"/>
    </source>
</evidence>
<dbReference type="Proteomes" id="UP001235712">
    <property type="component" value="Unassembled WGS sequence"/>
</dbReference>
<accession>A0ABT9P0U0</accession>
<dbReference type="EMBL" id="JAUSQZ010000001">
    <property type="protein sequence ID" value="MDP9826297.1"/>
    <property type="molecule type" value="Genomic_DNA"/>
</dbReference>
<sequence length="522" mass="53066">MWTLTRFALRKDRVRLTVWILAISCLPVAVASSFAGLYPDVASRVPFAADIEANSGLRALTGPAVDLTTLGGLTSWRAMGTTGIFTAIMNILLVLRHTRADEESGRLELLRSAPVSRAAPLDAALLTALLANIVLGLLISVTLATSGLPVGGSLGFGAAVAGCGLVFAGVAAVTAQLTEITRPATGIASATLAAAYLLRAAGDSTGATWLSWLSPLGWAQRLRPFGEVRWWTLLASLGASAALVLLAHRLQSRRDFGSGIVAARPGPPRAQGLGSSFALAWRLQRGALLGWAAGFAVLGAAVGALANSVGSLVDDSPQLADVLTALGGEQSVVDSYLGTVFGICGLVAGAYAVSALLRLGTEEGSGRAEMLLATPVGRLPWALGHLTVALAGPAALMVVAGIFTGATYGLVSGSWSAFGGSVLAAVSQVFAAWVFAGLGLLLFGVRPSAAAGAWALLGLAAALQMLGPVLDLPQAVLDLSPFAHLPTLPGGSVSVVPWGWLVLVTALLTGAGLAGLRRRDLG</sequence>
<gene>
    <name evidence="2" type="ORF">J2S57_002046</name>
</gene>
<comment type="caution">
    <text evidence="2">The sequence shown here is derived from an EMBL/GenBank/DDBJ whole genome shotgun (WGS) entry which is preliminary data.</text>
</comment>
<keyword evidence="1" id="KW-0472">Membrane</keyword>
<feature type="transmembrane region" description="Helical" evidence="1">
    <location>
        <begin position="76"/>
        <end position="98"/>
    </location>
</feature>
<protein>
    <submittedName>
        <fullName evidence="2">ABC-2 type transport system permease protein</fullName>
    </submittedName>
</protein>
<keyword evidence="3" id="KW-1185">Reference proteome</keyword>